<dbReference type="PROSITE" id="PS50995">
    <property type="entry name" value="HTH_MARR_2"/>
    <property type="match status" value="1"/>
</dbReference>
<dbReference type="InterPro" id="IPR039422">
    <property type="entry name" value="MarR/SlyA-like"/>
</dbReference>
<protein>
    <submittedName>
        <fullName evidence="2">MarR family transcriptional regulator</fullName>
    </submittedName>
</protein>
<dbReference type="InterPro" id="IPR036390">
    <property type="entry name" value="WH_DNA-bd_sf"/>
</dbReference>
<dbReference type="PANTHER" id="PTHR33164">
    <property type="entry name" value="TRANSCRIPTIONAL REGULATOR, MARR FAMILY"/>
    <property type="match status" value="1"/>
</dbReference>
<dbReference type="GO" id="GO:0003700">
    <property type="term" value="F:DNA-binding transcription factor activity"/>
    <property type="evidence" value="ECO:0007669"/>
    <property type="project" value="InterPro"/>
</dbReference>
<keyword evidence="3" id="KW-1185">Reference proteome</keyword>
<dbReference type="InterPro" id="IPR036388">
    <property type="entry name" value="WH-like_DNA-bd_sf"/>
</dbReference>
<evidence type="ECO:0000259" key="1">
    <source>
        <dbReference type="PROSITE" id="PS50995"/>
    </source>
</evidence>
<sequence>MSETSELPTTPRWLDDQEMEAWLRVLRLVMLLPGTLDRQLRRDSGLMHSSYMILATLSDALDTSMQMTDLARKTATSASRLSHAVAALEQHGWVARHRAPEDRRRQIATLTDAGKQVLVRTAPGHVEQVRTTVLDPLDPHEVQQLSALLAKIVGPLEADATENDPTRPAPPP</sequence>
<dbReference type="SUPFAM" id="SSF46785">
    <property type="entry name" value="Winged helix' DNA-binding domain"/>
    <property type="match status" value="1"/>
</dbReference>
<dbReference type="Proteomes" id="UP000602087">
    <property type="component" value="Unassembled WGS sequence"/>
</dbReference>
<dbReference type="PRINTS" id="PR00598">
    <property type="entry name" value="HTHMARR"/>
</dbReference>
<dbReference type="GO" id="GO:0006950">
    <property type="term" value="P:response to stress"/>
    <property type="evidence" value="ECO:0007669"/>
    <property type="project" value="TreeGrafter"/>
</dbReference>
<feature type="domain" description="HTH marR-type" evidence="1">
    <location>
        <begin position="18"/>
        <end position="154"/>
    </location>
</feature>
<evidence type="ECO:0000313" key="2">
    <source>
        <dbReference type="EMBL" id="MBI9113428.1"/>
    </source>
</evidence>
<dbReference type="Pfam" id="PF12802">
    <property type="entry name" value="MarR_2"/>
    <property type="match status" value="1"/>
</dbReference>
<dbReference type="AlphaFoldDB" id="A0A934M8C6"/>
<proteinExistence type="predicted"/>
<dbReference type="Gene3D" id="1.10.10.10">
    <property type="entry name" value="Winged helix-like DNA-binding domain superfamily/Winged helix DNA-binding domain"/>
    <property type="match status" value="1"/>
</dbReference>
<dbReference type="RefSeq" id="WP_198732006.1">
    <property type="nucleotide sequence ID" value="NZ_JAEINH010000001.1"/>
</dbReference>
<reference evidence="2" key="1">
    <citation type="submission" date="2020-12" db="EMBL/GenBank/DDBJ databases">
        <title>Sanguibacter suaedae sp. nov., isolated from Suaeda aralocaspica.</title>
        <authorList>
            <person name="Ma Q."/>
        </authorList>
    </citation>
    <scope>NUCLEOTIDE SEQUENCE</scope>
    <source>
        <strain evidence="2">YZGR15</strain>
    </source>
</reference>
<comment type="caution">
    <text evidence="2">The sequence shown here is derived from an EMBL/GenBank/DDBJ whole genome shotgun (WGS) entry which is preliminary data.</text>
</comment>
<name>A0A934M8C6_9MICO</name>
<accession>A0A934M8C6</accession>
<dbReference type="SMART" id="SM00347">
    <property type="entry name" value="HTH_MARR"/>
    <property type="match status" value="1"/>
</dbReference>
<organism evidence="2 3">
    <name type="scientific">Sanguibacter suaedae</name>
    <dbReference type="NCBI Taxonomy" id="2795737"/>
    <lineage>
        <taxon>Bacteria</taxon>
        <taxon>Bacillati</taxon>
        <taxon>Actinomycetota</taxon>
        <taxon>Actinomycetes</taxon>
        <taxon>Micrococcales</taxon>
        <taxon>Sanguibacteraceae</taxon>
        <taxon>Sanguibacter</taxon>
    </lineage>
</organism>
<dbReference type="InterPro" id="IPR000835">
    <property type="entry name" value="HTH_MarR-typ"/>
</dbReference>
<evidence type="ECO:0000313" key="3">
    <source>
        <dbReference type="Proteomes" id="UP000602087"/>
    </source>
</evidence>
<dbReference type="PANTHER" id="PTHR33164:SF99">
    <property type="entry name" value="MARR FAMILY REGULATORY PROTEIN"/>
    <property type="match status" value="1"/>
</dbReference>
<dbReference type="EMBL" id="JAEINH010000001">
    <property type="protein sequence ID" value="MBI9113428.1"/>
    <property type="molecule type" value="Genomic_DNA"/>
</dbReference>
<gene>
    <name evidence="2" type="ORF">JAV76_00190</name>
</gene>